<comment type="caution">
    <text evidence="2">The sequence shown here is derived from an EMBL/GenBank/DDBJ whole genome shotgun (WGS) entry which is preliminary data.</text>
</comment>
<proteinExistence type="predicted"/>
<dbReference type="EMBL" id="JAMRYU010000004">
    <property type="protein sequence ID" value="MDC4239443.1"/>
    <property type="molecule type" value="Genomic_DNA"/>
</dbReference>
<gene>
    <name evidence="2" type="ORF">NE398_04605</name>
</gene>
<evidence type="ECO:0000313" key="3">
    <source>
        <dbReference type="Proteomes" id="UP001141183"/>
    </source>
</evidence>
<dbReference type="InterPro" id="IPR036163">
    <property type="entry name" value="HMA_dom_sf"/>
</dbReference>
<dbReference type="PROSITE" id="PS50846">
    <property type="entry name" value="HMA_2"/>
    <property type="match status" value="1"/>
</dbReference>
<dbReference type="InterPro" id="IPR006121">
    <property type="entry name" value="HMA_dom"/>
</dbReference>
<dbReference type="Gene3D" id="3.30.70.100">
    <property type="match status" value="1"/>
</dbReference>
<evidence type="ECO:0000259" key="1">
    <source>
        <dbReference type="PROSITE" id="PS50846"/>
    </source>
</evidence>
<organism evidence="2 3">
    <name type="scientific">Clostridium tertium</name>
    <dbReference type="NCBI Taxonomy" id="1559"/>
    <lineage>
        <taxon>Bacteria</taxon>
        <taxon>Bacillati</taxon>
        <taxon>Bacillota</taxon>
        <taxon>Clostridia</taxon>
        <taxon>Eubacteriales</taxon>
        <taxon>Clostridiaceae</taxon>
        <taxon>Clostridium</taxon>
    </lineage>
</organism>
<dbReference type="GO" id="GO:0046872">
    <property type="term" value="F:metal ion binding"/>
    <property type="evidence" value="ECO:0007669"/>
    <property type="project" value="InterPro"/>
</dbReference>
<keyword evidence="3" id="KW-1185">Reference proteome</keyword>
<dbReference type="RefSeq" id="WP_008681254.1">
    <property type="nucleotide sequence ID" value="NZ_CABKOG010000003.1"/>
</dbReference>
<dbReference type="AlphaFoldDB" id="A0A9X3XI73"/>
<dbReference type="CDD" id="cd00371">
    <property type="entry name" value="HMA"/>
    <property type="match status" value="1"/>
</dbReference>
<dbReference type="Proteomes" id="UP001141183">
    <property type="component" value="Unassembled WGS sequence"/>
</dbReference>
<dbReference type="SUPFAM" id="SSF55008">
    <property type="entry name" value="HMA, heavy metal-associated domain"/>
    <property type="match status" value="1"/>
</dbReference>
<reference evidence="2" key="1">
    <citation type="submission" date="2022-05" db="EMBL/GenBank/DDBJ databases">
        <title>Draft genome sequence of Clostridium tertium strain CP3 isolated from Peru.</title>
        <authorList>
            <person name="Hurtado R."/>
            <person name="Lima L."/>
            <person name="Sousa T."/>
            <person name="Jaiswal A.K."/>
            <person name="Tiwari S."/>
            <person name="Maturrano L."/>
            <person name="Brenig B."/>
            <person name="Azevedo V."/>
        </authorList>
    </citation>
    <scope>NUCLEOTIDE SEQUENCE</scope>
    <source>
        <strain evidence="2">CP3</strain>
    </source>
</reference>
<name>A0A9X3XI73_9CLOT</name>
<evidence type="ECO:0000313" key="2">
    <source>
        <dbReference type="EMBL" id="MDC4239443.1"/>
    </source>
</evidence>
<dbReference type="Pfam" id="PF00403">
    <property type="entry name" value="HMA"/>
    <property type="match status" value="1"/>
</dbReference>
<accession>A0A9X3XI73</accession>
<protein>
    <submittedName>
        <fullName evidence="2">Heavy-metal-associated domain-containing protein</fullName>
    </submittedName>
</protein>
<feature type="domain" description="HMA" evidence="1">
    <location>
        <begin position="1"/>
        <end position="67"/>
    </location>
</feature>
<sequence>MKSLLKVANLNTNDDVISIREAVAHNEGVIACEVSLSKKEVSVVYDDKSITEDKIIISIEEVGYSII</sequence>